<dbReference type="Gene3D" id="1.10.530.10">
    <property type="match status" value="1"/>
</dbReference>
<dbReference type="SUPFAM" id="SSF47090">
    <property type="entry name" value="PGBD-like"/>
    <property type="match status" value="1"/>
</dbReference>
<dbReference type="InterPro" id="IPR002477">
    <property type="entry name" value="Peptidoglycan-bd-like"/>
</dbReference>
<reference evidence="3" key="1">
    <citation type="journal article" date="2019" name="Int. J. Syst. Evol. Microbiol.">
        <title>The Global Catalogue of Microorganisms (GCM) 10K type strain sequencing project: providing services to taxonomists for standard genome sequencing and annotation.</title>
        <authorList>
            <consortium name="The Broad Institute Genomics Platform"/>
            <consortium name="The Broad Institute Genome Sequencing Center for Infectious Disease"/>
            <person name="Wu L."/>
            <person name="Ma J."/>
        </authorList>
    </citation>
    <scope>NUCLEOTIDE SEQUENCE [LARGE SCALE GENOMIC DNA]</scope>
    <source>
        <strain evidence="3">CGMCC 1.16031</strain>
    </source>
</reference>
<dbReference type="SUPFAM" id="SSF53955">
    <property type="entry name" value="Lysozyme-like"/>
    <property type="match status" value="1"/>
</dbReference>
<comment type="caution">
    <text evidence="2">The sequence shown here is derived from an EMBL/GenBank/DDBJ whole genome shotgun (WGS) entry which is preliminary data.</text>
</comment>
<dbReference type="RefSeq" id="WP_131257821.1">
    <property type="nucleotide sequence ID" value="NZ_JBHSUS010000001.1"/>
</dbReference>
<gene>
    <name evidence="2" type="ORF">ACFP85_14785</name>
</gene>
<proteinExistence type="predicted"/>
<evidence type="ECO:0000259" key="1">
    <source>
        <dbReference type="Pfam" id="PF01471"/>
    </source>
</evidence>
<evidence type="ECO:0000313" key="3">
    <source>
        <dbReference type="Proteomes" id="UP001596364"/>
    </source>
</evidence>
<organism evidence="2 3">
    <name type="scientific">Pseudobowmanella zhangzhouensis</name>
    <dbReference type="NCBI Taxonomy" id="1537679"/>
    <lineage>
        <taxon>Bacteria</taxon>
        <taxon>Pseudomonadati</taxon>
        <taxon>Pseudomonadota</taxon>
        <taxon>Gammaproteobacteria</taxon>
        <taxon>Alteromonadales</taxon>
        <taxon>Alteromonadaceae</taxon>
    </lineage>
</organism>
<dbReference type="EMBL" id="JBHSUS010000001">
    <property type="protein sequence ID" value="MFC6441416.1"/>
    <property type="molecule type" value="Genomic_DNA"/>
</dbReference>
<dbReference type="Pfam" id="PF01471">
    <property type="entry name" value="PG_binding_1"/>
    <property type="match status" value="1"/>
</dbReference>
<keyword evidence="3" id="KW-1185">Reference proteome</keyword>
<dbReference type="InterPro" id="IPR036365">
    <property type="entry name" value="PGBD-like_sf"/>
</dbReference>
<name>A0ABW1XNV5_9ALTE</name>
<accession>A0ABW1XNV5</accession>
<sequence length="271" mass="30345">MQTLRFGCRGELVRRLQQTLTQLGFYQASLDGDFGAKTLAAVEAYQQHHGLVTDGVVGRRTMGQLGLDLSDEARSYDGEHFDVGLVQRICHDSPAQNIAYHWPRILDAMLDEELSDNDMLLMAVATVYVETGRFAPLDEYESRFNSTATGHPFDKYDDRKDLGNLGYPDGARYKGRGYIQLTGRANYRDISKRIGMNNELEHDPELANDPDVAAKVLASFLKRCEEPLREALANDDLKAARRLINGGSHGLPEFSRCYRLGKQLLQDGLSS</sequence>
<dbReference type="Gene3D" id="1.10.101.10">
    <property type="entry name" value="PGBD-like superfamily/PGBD"/>
    <property type="match status" value="1"/>
</dbReference>
<dbReference type="InterPro" id="IPR036366">
    <property type="entry name" value="PGBDSf"/>
</dbReference>
<feature type="domain" description="Peptidoglycan binding-like" evidence="1">
    <location>
        <begin position="9"/>
        <end position="65"/>
    </location>
</feature>
<evidence type="ECO:0000313" key="2">
    <source>
        <dbReference type="EMBL" id="MFC6441416.1"/>
    </source>
</evidence>
<protein>
    <submittedName>
        <fullName evidence="2">Peptidoglycan-binding protein</fullName>
    </submittedName>
</protein>
<dbReference type="Proteomes" id="UP001596364">
    <property type="component" value="Unassembled WGS sequence"/>
</dbReference>
<dbReference type="InterPro" id="IPR023346">
    <property type="entry name" value="Lysozyme-like_dom_sf"/>
</dbReference>